<dbReference type="Pfam" id="PF07524">
    <property type="entry name" value="Bromo_TP"/>
    <property type="match status" value="1"/>
</dbReference>
<comment type="caution">
    <text evidence="8">The sequence shown here is derived from an EMBL/GenBank/DDBJ whole genome shotgun (WGS) entry which is preliminary data.</text>
</comment>
<proteinExistence type="predicted"/>
<evidence type="ECO:0000259" key="6">
    <source>
        <dbReference type="Pfam" id="PF07524"/>
    </source>
</evidence>
<dbReference type="Pfam" id="PF10406">
    <property type="entry name" value="TAF8_C"/>
    <property type="match status" value="1"/>
</dbReference>
<dbReference type="PANTHER" id="PTHR46644">
    <property type="entry name" value="DNA REPAIR PROTEIN XRCC2"/>
    <property type="match status" value="1"/>
</dbReference>
<dbReference type="InterPro" id="IPR030547">
    <property type="entry name" value="XRCC2"/>
</dbReference>
<dbReference type="OrthoDB" id="2193813at2759"/>
<sequence length="857" mass="96694">MLTSEPAIKRSSSSLSAQQNGPDAKRVKRPYHHHHRLQNPVNPAIPEPAITDAASVDHLMNRSISQSLHQAGFDLARPAALDGFRNATEEYLLRFASYIRQSMLSNRRIQPIPQDFEHALKRQSLRVDDLIPLAKPPPTSEPIPTLLPSPPPEDDSFKTLPSLGPQLSGEDDRVRSAHIPKHFPEFPSKHTYRHTPVFTEREQDARKIRERATEDGRHGEEALRKLARAAFKDNQLGAAGRDKKAWGKRTESMDSMFEKTIKGMLKKTPKALPAPGSSAPMEIDSGAAADADVKSARNKTALSIELPPIINCERDLWRKSTVSRDRRPEEKPPASKDHPNHPRVENWVSSILIIKPTQPPKAARKDENIIPSEQPHDGLAHHHTRLGNPVLRRIARVLDHFEELAFLELDGPAFAASFLEVFADDADMLLHDLQTIYENVGDTGPLNHRLGVTEIDDLLDVFMQGFSVRPVQEHPHSEEAGPALVGDEDGEYAHDYEDEDGQDERQLDETPVNLPRWEDNPTSTRVHRDPVLEVSSTSSAAGKSQILYYLAANAVLPCVFAGTQTGGFESAIVFIDTDGRFEADRLRTIARGIVQDRVQQTAEHDPPNPLSMSNPDLESMLSSSLQHVHVFRPQSSSALLATLHDLDTYLYDLRRHFSAPRPLRTIFIDSAGAFFWQDKLHDEVARTEDIGRPYAEIEYERSQNQSFYLADLYAELVVQLKRLQSLFSCSVVYTTTTTTTWSGRPGPFELYNPMEELVSRPRGPAFRASLPPPWGVFPHLRLVVQRDRVRPFPVEMSAVQAQEQAELRREVVLKGRFLVWVNGWGREDWPRRVREGLERRNEGMFGFRVTGDGVWFT</sequence>
<organism evidence="8 9">
    <name type="scientific">Aspergillus steynii IBT 23096</name>
    <dbReference type="NCBI Taxonomy" id="1392250"/>
    <lineage>
        <taxon>Eukaryota</taxon>
        <taxon>Fungi</taxon>
        <taxon>Dikarya</taxon>
        <taxon>Ascomycota</taxon>
        <taxon>Pezizomycotina</taxon>
        <taxon>Eurotiomycetes</taxon>
        <taxon>Eurotiomycetidae</taxon>
        <taxon>Eurotiales</taxon>
        <taxon>Aspergillaceae</taxon>
        <taxon>Aspergillus</taxon>
        <taxon>Aspergillus subgen. Circumdati</taxon>
    </lineage>
</organism>
<dbReference type="GO" id="GO:0033063">
    <property type="term" value="C:Rad51B-Rad51C-Rad51D-XRCC2 complex"/>
    <property type="evidence" value="ECO:0007669"/>
    <property type="project" value="InterPro"/>
</dbReference>
<dbReference type="GO" id="GO:0042148">
    <property type="term" value="P:DNA strand invasion"/>
    <property type="evidence" value="ECO:0007669"/>
    <property type="project" value="TreeGrafter"/>
</dbReference>
<feature type="compositionally biased region" description="Polar residues" evidence="5">
    <location>
        <begin position="10"/>
        <end position="21"/>
    </location>
</feature>
<comment type="subcellular location">
    <subcellularLocation>
        <location evidence="1">Nucleus</location>
    </subcellularLocation>
</comment>
<dbReference type="InterPro" id="IPR027417">
    <property type="entry name" value="P-loop_NTPase"/>
</dbReference>
<evidence type="ECO:0000256" key="4">
    <source>
        <dbReference type="ARBA" id="ARBA00023242"/>
    </source>
</evidence>
<evidence type="ECO:0008006" key="10">
    <source>
        <dbReference type="Google" id="ProtNLM"/>
    </source>
</evidence>
<dbReference type="PANTHER" id="PTHR46644:SF2">
    <property type="entry name" value="DNA REPAIR PROTEIN XRCC2"/>
    <property type="match status" value="1"/>
</dbReference>
<dbReference type="VEuPathDB" id="FungiDB:P170DRAFT_454509"/>
<keyword evidence="9" id="KW-1185">Reference proteome</keyword>
<dbReference type="CDD" id="cd08049">
    <property type="entry name" value="TAF8"/>
    <property type="match status" value="1"/>
</dbReference>
<dbReference type="AlphaFoldDB" id="A0A2I2GKU7"/>
<dbReference type="CDD" id="cd19490">
    <property type="entry name" value="XRCC2"/>
    <property type="match status" value="1"/>
</dbReference>
<dbReference type="InterPro" id="IPR006565">
    <property type="entry name" value="BTP"/>
</dbReference>
<feature type="region of interest" description="Disordered" evidence="5">
    <location>
        <begin position="1"/>
        <end position="46"/>
    </location>
</feature>
<dbReference type="RefSeq" id="XP_024708771.1">
    <property type="nucleotide sequence ID" value="XM_024851441.1"/>
</dbReference>
<feature type="compositionally biased region" description="Acidic residues" evidence="5">
    <location>
        <begin position="486"/>
        <end position="502"/>
    </location>
</feature>
<dbReference type="GO" id="GO:0000724">
    <property type="term" value="P:double-strand break repair via homologous recombination"/>
    <property type="evidence" value="ECO:0007669"/>
    <property type="project" value="InterPro"/>
</dbReference>
<dbReference type="GO" id="GO:0005815">
    <property type="term" value="C:microtubule organizing center"/>
    <property type="evidence" value="ECO:0007669"/>
    <property type="project" value="TreeGrafter"/>
</dbReference>
<name>A0A2I2GKU7_9EURO</name>
<dbReference type="GeneID" id="36559140"/>
<dbReference type="Proteomes" id="UP000234275">
    <property type="component" value="Unassembled WGS sequence"/>
</dbReference>
<dbReference type="GO" id="GO:0000400">
    <property type="term" value="F:four-way junction DNA binding"/>
    <property type="evidence" value="ECO:0007669"/>
    <property type="project" value="TreeGrafter"/>
</dbReference>
<reference evidence="8 9" key="1">
    <citation type="submission" date="2016-12" db="EMBL/GenBank/DDBJ databases">
        <title>The genomes of Aspergillus section Nigri reveals drivers in fungal speciation.</title>
        <authorList>
            <consortium name="DOE Joint Genome Institute"/>
            <person name="Vesth T.C."/>
            <person name="Nybo J."/>
            <person name="Theobald S."/>
            <person name="Brandl J."/>
            <person name="Frisvad J.C."/>
            <person name="Nielsen K.F."/>
            <person name="Lyhne E.K."/>
            <person name="Kogle M.E."/>
            <person name="Kuo A."/>
            <person name="Riley R."/>
            <person name="Clum A."/>
            <person name="Nolan M."/>
            <person name="Lipzen A."/>
            <person name="Salamov A."/>
            <person name="Henrissat B."/>
            <person name="Wiebenga A."/>
            <person name="De Vries R.P."/>
            <person name="Grigoriev I.V."/>
            <person name="Mortensen U.H."/>
            <person name="Andersen M.R."/>
            <person name="Baker S.E."/>
        </authorList>
    </citation>
    <scope>NUCLEOTIDE SEQUENCE [LARGE SCALE GENOMIC DNA]</scope>
    <source>
        <strain evidence="8 9">IBT 23096</strain>
    </source>
</reference>
<protein>
    <recommendedName>
        <fullName evidence="10">Bromodomain associated domain-containing protein</fullName>
    </recommendedName>
</protein>
<evidence type="ECO:0000313" key="8">
    <source>
        <dbReference type="EMBL" id="PLB53469.1"/>
    </source>
</evidence>
<feature type="domain" description="Bromodomain associated" evidence="6">
    <location>
        <begin position="58"/>
        <end position="129"/>
    </location>
</feature>
<evidence type="ECO:0000256" key="3">
    <source>
        <dbReference type="ARBA" id="ARBA00023163"/>
    </source>
</evidence>
<dbReference type="GO" id="GO:0046982">
    <property type="term" value="F:protein heterodimerization activity"/>
    <property type="evidence" value="ECO:0007669"/>
    <property type="project" value="InterPro"/>
</dbReference>
<feature type="compositionally biased region" description="Pro residues" evidence="5">
    <location>
        <begin position="134"/>
        <end position="151"/>
    </location>
</feature>
<keyword evidence="2" id="KW-0805">Transcription regulation</keyword>
<evidence type="ECO:0000256" key="5">
    <source>
        <dbReference type="SAM" id="MobiDB-lite"/>
    </source>
</evidence>
<dbReference type="EMBL" id="MSFO01000002">
    <property type="protein sequence ID" value="PLB53469.1"/>
    <property type="molecule type" value="Genomic_DNA"/>
</dbReference>
<dbReference type="InterPro" id="IPR009072">
    <property type="entry name" value="Histone-fold"/>
</dbReference>
<dbReference type="GO" id="GO:0005657">
    <property type="term" value="C:replication fork"/>
    <property type="evidence" value="ECO:0007669"/>
    <property type="project" value="InterPro"/>
</dbReference>
<feature type="compositionally biased region" description="Basic residues" evidence="5">
    <location>
        <begin position="26"/>
        <end position="37"/>
    </location>
</feature>
<evidence type="ECO:0000313" key="9">
    <source>
        <dbReference type="Proteomes" id="UP000234275"/>
    </source>
</evidence>
<dbReference type="Gene3D" id="3.40.50.300">
    <property type="entry name" value="P-loop containing nucleotide triphosphate hydrolases"/>
    <property type="match status" value="1"/>
</dbReference>
<gene>
    <name evidence="8" type="ORF">P170DRAFT_454509</name>
</gene>
<evidence type="ECO:0000256" key="2">
    <source>
        <dbReference type="ARBA" id="ARBA00023015"/>
    </source>
</evidence>
<dbReference type="STRING" id="1392250.A0A2I2GKU7"/>
<keyword evidence="3" id="KW-0804">Transcription</keyword>
<evidence type="ECO:0000259" key="7">
    <source>
        <dbReference type="Pfam" id="PF10406"/>
    </source>
</evidence>
<dbReference type="Gene3D" id="1.10.20.10">
    <property type="entry name" value="Histone, subunit A"/>
    <property type="match status" value="1"/>
</dbReference>
<dbReference type="CDD" id="cd00076">
    <property type="entry name" value="HFD_SF"/>
    <property type="match status" value="1"/>
</dbReference>
<feature type="domain" description="Transcription factor TFIID subunit 8 C-terminal" evidence="7">
    <location>
        <begin position="178"/>
        <end position="226"/>
    </location>
</feature>
<keyword evidence="4" id="KW-0539">Nucleus</keyword>
<feature type="region of interest" description="Disordered" evidence="5">
    <location>
        <begin position="134"/>
        <end position="171"/>
    </location>
</feature>
<feature type="region of interest" description="Disordered" evidence="5">
    <location>
        <begin position="470"/>
        <end position="525"/>
    </location>
</feature>
<dbReference type="SUPFAM" id="SSF52540">
    <property type="entry name" value="P-loop containing nucleoside triphosphate hydrolases"/>
    <property type="match status" value="1"/>
</dbReference>
<evidence type="ECO:0000256" key="1">
    <source>
        <dbReference type="ARBA" id="ARBA00004123"/>
    </source>
</evidence>
<dbReference type="InterPro" id="IPR019473">
    <property type="entry name" value="TFIID_su8_C"/>
</dbReference>
<feature type="region of interest" description="Disordered" evidence="5">
    <location>
        <begin position="321"/>
        <end position="343"/>
    </location>
</feature>
<accession>A0A2I2GKU7</accession>